<dbReference type="STRING" id="1324314.BVG16_06880"/>
<dbReference type="Proteomes" id="UP000190188">
    <property type="component" value="Unassembled WGS sequence"/>
</dbReference>
<keyword evidence="2" id="KW-1185">Reference proteome</keyword>
<proteinExistence type="predicted"/>
<evidence type="ECO:0008006" key="3">
    <source>
        <dbReference type="Google" id="ProtNLM"/>
    </source>
</evidence>
<gene>
    <name evidence="1" type="ORF">BVG16_06880</name>
</gene>
<dbReference type="RefSeq" id="WP_078497797.1">
    <property type="nucleotide sequence ID" value="NZ_MSZX01000002.1"/>
</dbReference>
<dbReference type="OrthoDB" id="5914937at2"/>
<name>A0A1T2XKW4_9BACL</name>
<reference evidence="1 2" key="1">
    <citation type="submission" date="2017-01" db="EMBL/GenBank/DDBJ databases">
        <title>Genome analysis of Paenibacillus selenitrireducens ES3-24.</title>
        <authorList>
            <person name="Xu D."/>
            <person name="Yao R."/>
            <person name="Zheng S."/>
        </authorList>
    </citation>
    <scope>NUCLEOTIDE SEQUENCE [LARGE SCALE GENOMIC DNA]</scope>
    <source>
        <strain evidence="1 2">ES3-24</strain>
    </source>
</reference>
<dbReference type="AlphaFoldDB" id="A0A1T2XKW4"/>
<evidence type="ECO:0000313" key="2">
    <source>
        <dbReference type="Proteomes" id="UP000190188"/>
    </source>
</evidence>
<organism evidence="1 2">
    <name type="scientific">Paenibacillus selenitireducens</name>
    <dbReference type="NCBI Taxonomy" id="1324314"/>
    <lineage>
        <taxon>Bacteria</taxon>
        <taxon>Bacillati</taxon>
        <taxon>Bacillota</taxon>
        <taxon>Bacilli</taxon>
        <taxon>Bacillales</taxon>
        <taxon>Paenibacillaceae</taxon>
        <taxon>Paenibacillus</taxon>
    </lineage>
</organism>
<sequence>MSMARWQQIDSEHWGTCLEIVHQDIQLLVTLDYGPRIIHCGLVGGKNVFFEDMDGKYKQDNGFRIYGGHRFWLSPEIYPDTYEPALGSVAWQATEEGLCFTSVVDEVTHTQKEIVISFDEERIHVIHRVTNVGDQAIEQAPWALSVMAGGGTALVPQPEMYADLLPNRQLILWPYTDMADSRVHWGNEIITVAQRAGTEPFKFGMNQTKKWAAYYNDGVLFQKSFDYREDAVYPDYGCSFELYTNEDFLELESLGPLVMIEPGETIAHEESWIIRRSDSIVDSMKQLPF</sequence>
<dbReference type="EMBL" id="MSZX01000002">
    <property type="protein sequence ID" value="OPA80448.1"/>
    <property type="molecule type" value="Genomic_DNA"/>
</dbReference>
<evidence type="ECO:0000313" key="1">
    <source>
        <dbReference type="EMBL" id="OPA80448.1"/>
    </source>
</evidence>
<protein>
    <recommendedName>
        <fullName evidence="3">DUF4380 domain-containing protein</fullName>
    </recommendedName>
</protein>
<comment type="caution">
    <text evidence="1">The sequence shown here is derived from an EMBL/GenBank/DDBJ whole genome shotgun (WGS) entry which is preliminary data.</text>
</comment>
<accession>A0A1T2XKW4</accession>